<evidence type="ECO:0000313" key="3">
    <source>
        <dbReference type="Proteomes" id="UP001480595"/>
    </source>
</evidence>
<reference evidence="2 3" key="1">
    <citation type="submission" date="2023-01" db="EMBL/GenBank/DDBJ databases">
        <title>Analysis of 21 Apiospora genomes using comparative genomics revels a genus with tremendous synthesis potential of carbohydrate active enzymes and secondary metabolites.</title>
        <authorList>
            <person name="Sorensen T."/>
        </authorList>
    </citation>
    <scope>NUCLEOTIDE SEQUENCE [LARGE SCALE GENOMIC DNA]</scope>
    <source>
        <strain evidence="2 3">CBS 135458</strain>
    </source>
</reference>
<name>A0ABR1UJT4_9PEZI</name>
<comment type="caution">
    <text evidence="2">The sequence shown here is derived from an EMBL/GenBank/DDBJ whole genome shotgun (WGS) entry which is preliminary data.</text>
</comment>
<proteinExistence type="predicted"/>
<protein>
    <submittedName>
        <fullName evidence="2">Uncharacterized protein</fullName>
    </submittedName>
</protein>
<dbReference type="Proteomes" id="UP001480595">
    <property type="component" value="Unassembled WGS sequence"/>
</dbReference>
<dbReference type="RefSeq" id="XP_066713545.1">
    <property type="nucleotide sequence ID" value="XM_066859956.1"/>
</dbReference>
<organism evidence="2 3">
    <name type="scientific">Apiospora phragmitis</name>
    <dbReference type="NCBI Taxonomy" id="2905665"/>
    <lineage>
        <taxon>Eukaryota</taxon>
        <taxon>Fungi</taxon>
        <taxon>Dikarya</taxon>
        <taxon>Ascomycota</taxon>
        <taxon>Pezizomycotina</taxon>
        <taxon>Sordariomycetes</taxon>
        <taxon>Xylariomycetidae</taxon>
        <taxon>Amphisphaeriales</taxon>
        <taxon>Apiosporaceae</taxon>
        <taxon>Apiospora</taxon>
    </lineage>
</organism>
<evidence type="ECO:0000313" key="2">
    <source>
        <dbReference type="EMBL" id="KAK8058099.1"/>
    </source>
</evidence>
<sequence length="87" mass="9469">MYSTKRSHGWESPEPFTDSEDEYGGTHGIVQDIGAGGHWISNEALSVDSNMYIDPTMLDNPGDSISAGYADVDFETAQNYSETDSSL</sequence>
<gene>
    <name evidence="2" type="ORF">PG994_008547</name>
</gene>
<dbReference type="EMBL" id="JAQQWL010000009">
    <property type="protein sequence ID" value="KAK8058099.1"/>
    <property type="molecule type" value="Genomic_DNA"/>
</dbReference>
<evidence type="ECO:0000256" key="1">
    <source>
        <dbReference type="SAM" id="MobiDB-lite"/>
    </source>
</evidence>
<accession>A0ABR1UJT4</accession>
<feature type="region of interest" description="Disordered" evidence="1">
    <location>
        <begin position="1"/>
        <end position="29"/>
    </location>
</feature>
<dbReference type="GeneID" id="92093019"/>
<keyword evidence="3" id="KW-1185">Reference proteome</keyword>